<dbReference type="AlphaFoldDB" id="A0A063BWA4"/>
<accession>A0A063BWA4</accession>
<name>A0A063BWA4_USTVR</name>
<evidence type="ECO:0000313" key="2">
    <source>
        <dbReference type="Proteomes" id="UP000054053"/>
    </source>
</evidence>
<dbReference type="Proteomes" id="UP000054053">
    <property type="component" value="Unassembled WGS sequence"/>
</dbReference>
<proteinExistence type="predicted"/>
<gene>
    <name evidence="1" type="ORF">UVI_02050770</name>
</gene>
<evidence type="ECO:0000313" key="1">
    <source>
        <dbReference type="EMBL" id="GAO17593.1"/>
    </source>
</evidence>
<comment type="caution">
    <text evidence="1">The sequence shown here is derived from an EMBL/GenBank/DDBJ whole genome shotgun (WGS) entry which is preliminary data.</text>
</comment>
<dbReference type="EMBL" id="BBTG02000037">
    <property type="protein sequence ID" value="GAO17593.1"/>
    <property type="molecule type" value="Genomic_DNA"/>
</dbReference>
<organism evidence="1 2">
    <name type="scientific">Ustilaginoidea virens</name>
    <name type="common">Rice false smut fungus</name>
    <name type="synonym">Villosiclava virens</name>
    <dbReference type="NCBI Taxonomy" id="1159556"/>
    <lineage>
        <taxon>Eukaryota</taxon>
        <taxon>Fungi</taxon>
        <taxon>Dikarya</taxon>
        <taxon>Ascomycota</taxon>
        <taxon>Pezizomycotina</taxon>
        <taxon>Sordariomycetes</taxon>
        <taxon>Hypocreomycetidae</taxon>
        <taxon>Hypocreales</taxon>
        <taxon>Clavicipitaceae</taxon>
        <taxon>Ustilaginoidea</taxon>
    </lineage>
</organism>
<dbReference type="HOGENOM" id="CLU_2706652_0_0_1"/>
<sequence>MVDTAPNSNVVSCAILAEKWRHSNDIVGCQVVNAKVEKASYKGTRARFRVPCTPEIAHRQRTSGHRDSRYFRG</sequence>
<protein>
    <submittedName>
        <fullName evidence="1">Uncharacterized protein</fullName>
    </submittedName>
</protein>
<reference evidence="2" key="1">
    <citation type="journal article" date="2016" name="Genome Announc.">
        <title>Genome sequence of Ustilaginoidea virens IPU010, a rice pathogenic fungus causing false smut.</title>
        <authorList>
            <person name="Kumagai T."/>
            <person name="Ishii T."/>
            <person name="Terai G."/>
            <person name="Umemura M."/>
            <person name="Machida M."/>
            <person name="Asai K."/>
        </authorList>
    </citation>
    <scope>NUCLEOTIDE SEQUENCE [LARGE SCALE GENOMIC DNA]</scope>
    <source>
        <strain evidence="2">IPU010</strain>
    </source>
</reference>